<dbReference type="EMBL" id="JAME01000002">
    <property type="protein sequence ID" value="ETX30764.1"/>
    <property type="molecule type" value="Genomic_DNA"/>
</dbReference>
<reference evidence="1 2" key="1">
    <citation type="submission" date="2014-01" db="EMBL/GenBank/DDBJ databases">
        <title>Roseivivax isoporae LMG 25204 Genome Sequencing.</title>
        <authorList>
            <person name="Lai Q."/>
            <person name="Li G."/>
            <person name="Shao Z."/>
        </authorList>
    </citation>
    <scope>NUCLEOTIDE SEQUENCE [LARGE SCALE GENOMIC DNA]</scope>
    <source>
        <strain evidence="1 2">LMG 25204</strain>
    </source>
</reference>
<dbReference type="CDD" id="cd07178">
    <property type="entry name" value="terB_like_YebE"/>
    <property type="match status" value="1"/>
</dbReference>
<dbReference type="STRING" id="1449351.RISW2_08130"/>
<dbReference type="Pfam" id="PF04391">
    <property type="entry name" value="DUF533"/>
    <property type="match status" value="1"/>
</dbReference>
<proteinExistence type="predicted"/>
<dbReference type="InterPro" id="IPR029024">
    <property type="entry name" value="TerB-like"/>
</dbReference>
<dbReference type="eggNOG" id="COG2979">
    <property type="taxonomic scope" value="Bacteria"/>
</dbReference>
<gene>
    <name evidence="1" type="ORF">RISW2_08130</name>
</gene>
<evidence type="ECO:0000313" key="1">
    <source>
        <dbReference type="EMBL" id="ETX30764.1"/>
    </source>
</evidence>
<sequence>MGMMKTLAKVAIGYAAARGVDRMSGGKGLSGLFGGGAQIKGSHPATRAGSQIGDAMRGGAAQASQPMQALLDKMRASGFDLSAMMGGAGMTPQGTGAAQGHKGLLSSVPAGGTGVAGMLAAAGGAAAMGGKGVGALLDQFNTEETAPELEKSAGLMLRAMIQAAKADGKIDADEKAKILELVGDDATEDDIDFVKKTLEAPIDIEGLARDVPPAQRMPIYSASLMTIRVDTEAEAQYLDALAKALGLDEPTVNALHVQQGLQPLYS</sequence>
<dbReference type="SUPFAM" id="SSF158682">
    <property type="entry name" value="TerB-like"/>
    <property type="match status" value="1"/>
</dbReference>
<organism evidence="1 2">
    <name type="scientific">Roseivivax isoporae LMG 25204</name>
    <dbReference type="NCBI Taxonomy" id="1449351"/>
    <lineage>
        <taxon>Bacteria</taxon>
        <taxon>Pseudomonadati</taxon>
        <taxon>Pseudomonadota</taxon>
        <taxon>Alphaproteobacteria</taxon>
        <taxon>Rhodobacterales</taxon>
        <taxon>Roseobacteraceae</taxon>
        <taxon>Roseivivax</taxon>
    </lineage>
</organism>
<dbReference type="OrthoDB" id="7866618at2"/>
<dbReference type="InterPro" id="IPR007486">
    <property type="entry name" value="YebE"/>
</dbReference>
<evidence type="ECO:0008006" key="3">
    <source>
        <dbReference type="Google" id="ProtNLM"/>
    </source>
</evidence>
<comment type="caution">
    <text evidence="1">The sequence shown here is derived from an EMBL/GenBank/DDBJ whole genome shotgun (WGS) entry which is preliminary data.</text>
</comment>
<name>X7FFF3_9RHOB</name>
<protein>
    <recommendedName>
        <fullName evidence="3">Protein YebE</fullName>
    </recommendedName>
</protein>
<accession>X7FFF3</accession>
<dbReference type="PATRIC" id="fig|1449351.3.peg.428"/>
<dbReference type="Gene3D" id="1.10.3680.10">
    <property type="entry name" value="TerB-like"/>
    <property type="match status" value="1"/>
</dbReference>
<evidence type="ECO:0000313" key="2">
    <source>
        <dbReference type="Proteomes" id="UP000023430"/>
    </source>
</evidence>
<dbReference type="Proteomes" id="UP000023430">
    <property type="component" value="Unassembled WGS sequence"/>
</dbReference>
<dbReference type="RefSeq" id="WP_043765847.1">
    <property type="nucleotide sequence ID" value="NZ_JAME01000002.1"/>
</dbReference>
<keyword evidence="2" id="KW-1185">Reference proteome</keyword>
<dbReference type="AlphaFoldDB" id="X7FFF3"/>